<comment type="caution">
    <text evidence="2">The sequence shown here is derived from an EMBL/GenBank/DDBJ whole genome shotgun (WGS) entry which is preliminary data.</text>
</comment>
<keyword evidence="3" id="KW-1185">Reference proteome</keyword>
<evidence type="ECO:0000259" key="1">
    <source>
        <dbReference type="Pfam" id="PF18332"/>
    </source>
</evidence>
<dbReference type="AlphaFoldDB" id="A0A0L6UCC1"/>
<dbReference type="VEuPathDB" id="FungiDB:VP01_772g4"/>
<dbReference type="EMBL" id="LAVV01013194">
    <property type="protein sequence ID" value="KNZ45877.1"/>
    <property type="molecule type" value="Genomic_DNA"/>
</dbReference>
<evidence type="ECO:0000313" key="2">
    <source>
        <dbReference type="EMBL" id="KNZ45877.1"/>
    </source>
</evidence>
<proteinExistence type="predicted"/>
<name>A0A0L6UCC1_9BASI</name>
<dbReference type="Proteomes" id="UP000037035">
    <property type="component" value="Unassembled WGS sequence"/>
</dbReference>
<dbReference type="InterPro" id="IPR047007">
    <property type="entry name" value="XRN1_D1_sf"/>
</dbReference>
<gene>
    <name evidence="2" type="ORF">VP01_772g4</name>
</gene>
<dbReference type="Gene3D" id="2.170.260.40">
    <property type="match status" value="1"/>
</dbReference>
<dbReference type="InterPro" id="IPR040992">
    <property type="entry name" value="XRN1_D1"/>
</dbReference>
<reference evidence="2 3" key="1">
    <citation type="submission" date="2015-08" db="EMBL/GenBank/DDBJ databases">
        <title>Next Generation Sequencing and Analysis of the Genome of Puccinia sorghi L Schw, the Causal Agent of Maize Common Rust.</title>
        <authorList>
            <person name="Rochi L."/>
            <person name="Burguener G."/>
            <person name="Darino M."/>
            <person name="Turjanski A."/>
            <person name="Kreff E."/>
            <person name="Dieguez M.J."/>
            <person name="Sacco F."/>
        </authorList>
    </citation>
    <scope>NUCLEOTIDE SEQUENCE [LARGE SCALE GENOMIC DNA]</scope>
    <source>
        <strain evidence="2 3">RO10H11247</strain>
    </source>
</reference>
<dbReference type="Pfam" id="PF18332">
    <property type="entry name" value="XRN1_D1"/>
    <property type="match status" value="1"/>
</dbReference>
<evidence type="ECO:0000313" key="3">
    <source>
        <dbReference type="Proteomes" id="UP000037035"/>
    </source>
</evidence>
<feature type="domain" description="5'-3' exoribonuclease 1 D1" evidence="1">
    <location>
        <begin position="49"/>
        <end position="87"/>
    </location>
</feature>
<protein>
    <recommendedName>
        <fullName evidence="1">5'-3' exoribonuclease 1 D1 domain-containing protein</fullName>
    </recommendedName>
</protein>
<sequence>MACSSRGGLLHTPIRNLWFDCRRVESLQPLFLRPASAWPMKTPQHSKNLKGTKVEDVANLLLGSQFYVGYPFFWEAKVMAILESLFK</sequence>
<organism evidence="2 3">
    <name type="scientific">Puccinia sorghi</name>
    <dbReference type="NCBI Taxonomy" id="27349"/>
    <lineage>
        <taxon>Eukaryota</taxon>
        <taxon>Fungi</taxon>
        <taxon>Dikarya</taxon>
        <taxon>Basidiomycota</taxon>
        <taxon>Pucciniomycotina</taxon>
        <taxon>Pucciniomycetes</taxon>
        <taxon>Pucciniales</taxon>
        <taxon>Pucciniaceae</taxon>
        <taxon>Puccinia</taxon>
    </lineage>
</organism>
<accession>A0A0L6UCC1</accession>